<accession>A0A5C5SBB8</accession>
<protein>
    <submittedName>
        <fullName evidence="8">Zinc-binding dehydrogenase</fullName>
    </submittedName>
</protein>
<comment type="similarity">
    <text evidence="2">Belongs to the zinc-containing alcohol dehydrogenase family.</text>
</comment>
<comment type="cofactor">
    <cofactor evidence="1">
        <name>Zn(2+)</name>
        <dbReference type="ChEBI" id="CHEBI:29105"/>
    </cofactor>
</comment>
<name>A0A5C5SBB8_9STRE</name>
<feature type="domain" description="Alcohol dehydrogenase-like N-terminal" evidence="7">
    <location>
        <begin position="27"/>
        <end position="134"/>
    </location>
</feature>
<dbReference type="AlphaFoldDB" id="A0A5C5SBB8"/>
<dbReference type="InterPro" id="IPR036291">
    <property type="entry name" value="NAD(P)-bd_dom_sf"/>
</dbReference>
<keyword evidence="3" id="KW-0479">Metal-binding</keyword>
<keyword evidence="5" id="KW-0560">Oxidoreductase</keyword>
<organism evidence="8 9">
    <name type="scientific">Streptococcus cuniculipharyngis</name>
    <dbReference type="NCBI Taxonomy" id="1562651"/>
    <lineage>
        <taxon>Bacteria</taxon>
        <taxon>Bacillati</taxon>
        <taxon>Bacillota</taxon>
        <taxon>Bacilli</taxon>
        <taxon>Lactobacillales</taxon>
        <taxon>Streptococcaceae</taxon>
        <taxon>Streptococcus</taxon>
    </lineage>
</organism>
<dbReference type="SUPFAM" id="SSF50129">
    <property type="entry name" value="GroES-like"/>
    <property type="match status" value="1"/>
</dbReference>
<dbReference type="Gene3D" id="3.40.50.720">
    <property type="entry name" value="NAD(P)-binding Rossmann-like Domain"/>
    <property type="match status" value="1"/>
</dbReference>
<dbReference type="InterPro" id="IPR013149">
    <property type="entry name" value="ADH-like_C"/>
</dbReference>
<keyword evidence="9" id="KW-1185">Reference proteome</keyword>
<dbReference type="GO" id="GO:0016491">
    <property type="term" value="F:oxidoreductase activity"/>
    <property type="evidence" value="ECO:0007669"/>
    <property type="project" value="UniProtKB-KW"/>
</dbReference>
<dbReference type="InterPro" id="IPR011032">
    <property type="entry name" value="GroES-like_sf"/>
</dbReference>
<dbReference type="GO" id="GO:0046872">
    <property type="term" value="F:metal ion binding"/>
    <property type="evidence" value="ECO:0007669"/>
    <property type="project" value="UniProtKB-KW"/>
</dbReference>
<dbReference type="SUPFAM" id="SSF51735">
    <property type="entry name" value="NAD(P)-binding Rossmann-fold domains"/>
    <property type="match status" value="1"/>
</dbReference>
<evidence type="ECO:0000256" key="2">
    <source>
        <dbReference type="ARBA" id="ARBA00008072"/>
    </source>
</evidence>
<dbReference type="OrthoDB" id="1700359at2"/>
<dbReference type="Pfam" id="PF08240">
    <property type="entry name" value="ADH_N"/>
    <property type="match status" value="1"/>
</dbReference>
<dbReference type="Pfam" id="PF00107">
    <property type="entry name" value="ADH_zinc_N"/>
    <property type="match status" value="1"/>
</dbReference>
<dbReference type="InterPro" id="IPR013154">
    <property type="entry name" value="ADH-like_N"/>
</dbReference>
<evidence type="ECO:0000256" key="4">
    <source>
        <dbReference type="ARBA" id="ARBA00022833"/>
    </source>
</evidence>
<evidence type="ECO:0000256" key="3">
    <source>
        <dbReference type="ARBA" id="ARBA00022723"/>
    </source>
</evidence>
<dbReference type="Proteomes" id="UP000317430">
    <property type="component" value="Unassembled WGS sequence"/>
</dbReference>
<dbReference type="RefSeq" id="WP_146567303.1">
    <property type="nucleotide sequence ID" value="NZ_VOHL01000003.1"/>
</dbReference>
<proteinExistence type="inferred from homology"/>
<evidence type="ECO:0000256" key="5">
    <source>
        <dbReference type="ARBA" id="ARBA00023002"/>
    </source>
</evidence>
<dbReference type="PANTHER" id="PTHR43350:SF19">
    <property type="entry name" value="D-GULOSIDE 3-DEHYDROGENASE"/>
    <property type="match status" value="1"/>
</dbReference>
<feature type="domain" description="Alcohol dehydrogenase-like C-terminal" evidence="6">
    <location>
        <begin position="223"/>
        <end position="296"/>
    </location>
</feature>
<dbReference type="EMBL" id="VOHL01000003">
    <property type="protein sequence ID" value="TWS97640.1"/>
    <property type="molecule type" value="Genomic_DNA"/>
</dbReference>
<gene>
    <name evidence="8" type="ORF">FRX57_04950</name>
</gene>
<evidence type="ECO:0000259" key="6">
    <source>
        <dbReference type="Pfam" id="PF00107"/>
    </source>
</evidence>
<sequence>MLNQVYQLIRPKTISIKYEEVDMNTSDRVLIKPHYMAICHADQRYYQGKRDPKVLAKKLPMAPIHEASGIVLADPTNTYQPGQKVVMVPNQPPHLGDETFYENYLKGLHFLSSGFDGFMQEVVALPVDRVVPYQDIADEIAALSEFSSVSMHAIERFDKLAHHQRERVVILADGSLSYVLATALHYKFPEMKITVIGRNVEKLRLFNFVDSTYLTNEVPADLSFDHAFECAGGQGSEPAINDIIDYLKPQGTVVLMGVSENKIAINTRDILEKGLTVVGSSRSGRADFQAAVEMLQDKTVQNRLRNIIYLENPVQSVDDIHRVFATDLTTSFKTVFKWDM</sequence>
<evidence type="ECO:0000256" key="1">
    <source>
        <dbReference type="ARBA" id="ARBA00001947"/>
    </source>
</evidence>
<keyword evidence="4" id="KW-0862">Zinc</keyword>
<dbReference type="PANTHER" id="PTHR43350">
    <property type="entry name" value="NAD-DEPENDENT ALCOHOL DEHYDROGENASE"/>
    <property type="match status" value="1"/>
</dbReference>
<comment type="caution">
    <text evidence="8">The sequence shown here is derived from an EMBL/GenBank/DDBJ whole genome shotgun (WGS) entry which is preliminary data.</text>
</comment>
<evidence type="ECO:0000313" key="8">
    <source>
        <dbReference type="EMBL" id="TWS97640.1"/>
    </source>
</evidence>
<dbReference type="Gene3D" id="3.90.180.10">
    <property type="entry name" value="Medium-chain alcohol dehydrogenases, catalytic domain"/>
    <property type="match status" value="1"/>
</dbReference>
<reference evidence="8 9" key="1">
    <citation type="submission" date="2019-08" db="EMBL/GenBank/DDBJ databases">
        <authorList>
            <person name="Lei W."/>
        </authorList>
    </citation>
    <scope>NUCLEOTIDE SEQUENCE [LARGE SCALE GENOMIC DNA]</scope>
    <source>
        <strain evidence="8 9">CCUG 66496</strain>
    </source>
</reference>
<evidence type="ECO:0000259" key="7">
    <source>
        <dbReference type="Pfam" id="PF08240"/>
    </source>
</evidence>
<evidence type="ECO:0000313" key="9">
    <source>
        <dbReference type="Proteomes" id="UP000317430"/>
    </source>
</evidence>